<evidence type="ECO:0000256" key="1">
    <source>
        <dbReference type="SAM" id="Phobius"/>
    </source>
</evidence>
<dbReference type="AlphaFoldDB" id="A0A087UQW4"/>
<dbReference type="EMBL" id="KK121115">
    <property type="protein sequence ID" value="KFM79753.1"/>
    <property type="molecule type" value="Genomic_DNA"/>
</dbReference>
<dbReference type="Proteomes" id="UP000054359">
    <property type="component" value="Unassembled WGS sequence"/>
</dbReference>
<feature type="non-terminal residue" evidence="2">
    <location>
        <position position="119"/>
    </location>
</feature>
<accession>A0A087UQW4</accession>
<evidence type="ECO:0008006" key="4">
    <source>
        <dbReference type="Google" id="ProtNLM"/>
    </source>
</evidence>
<protein>
    <recommendedName>
        <fullName evidence="4">Ig-like domain-containing protein</fullName>
    </recommendedName>
</protein>
<evidence type="ECO:0000313" key="3">
    <source>
        <dbReference type="Proteomes" id="UP000054359"/>
    </source>
</evidence>
<proteinExistence type="predicted"/>
<sequence length="119" mass="13554">MSASHQYIYGVIHALIICYVLLEFFQQTSATEVTESSSIVNNSTGTDILLPLLTCHAKYTGYKEVRWYKDYLLIKNGSSNLSGHTLSLDTLLGTKFEHPLKLQGYYWCETDYAKQPNIH</sequence>
<keyword evidence="1" id="KW-0472">Membrane</keyword>
<organism evidence="2 3">
    <name type="scientific">Stegodyphus mimosarum</name>
    <name type="common">African social velvet spider</name>
    <dbReference type="NCBI Taxonomy" id="407821"/>
    <lineage>
        <taxon>Eukaryota</taxon>
        <taxon>Metazoa</taxon>
        <taxon>Ecdysozoa</taxon>
        <taxon>Arthropoda</taxon>
        <taxon>Chelicerata</taxon>
        <taxon>Arachnida</taxon>
        <taxon>Araneae</taxon>
        <taxon>Araneomorphae</taxon>
        <taxon>Entelegynae</taxon>
        <taxon>Eresoidea</taxon>
        <taxon>Eresidae</taxon>
        <taxon>Stegodyphus</taxon>
    </lineage>
</organism>
<gene>
    <name evidence="2" type="ORF">X975_23079</name>
</gene>
<keyword evidence="1" id="KW-0812">Transmembrane</keyword>
<feature type="transmembrane region" description="Helical" evidence="1">
    <location>
        <begin position="6"/>
        <end position="25"/>
    </location>
</feature>
<reference evidence="2 3" key="1">
    <citation type="submission" date="2013-11" db="EMBL/GenBank/DDBJ databases">
        <title>Genome sequencing of Stegodyphus mimosarum.</title>
        <authorList>
            <person name="Bechsgaard J."/>
        </authorList>
    </citation>
    <scope>NUCLEOTIDE SEQUENCE [LARGE SCALE GENOMIC DNA]</scope>
</reference>
<evidence type="ECO:0000313" key="2">
    <source>
        <dbReference type="EMBL" id="KFM79753.1"/>
    </source>
</evidence>
<keyword evidence="3" id="KW-1185">Reference proteome</keyword>
<keyword evidence="1" id="KW-1133">Transmembrane helix</keyword>
<name>A0A087UQW4_STEMI</name>